<reference evidence="3" key="1">
    <citation type="journal article" date="2023" name="Int. J. Syst. Evol. Microbiol.">
        <title>Mesoterricola silvestris gen. nov., sp. nov., Mesoterricola sediminis sp. nov., Geothrix oryzae sp. nov., Geothrix edaphica sp. nov., Geothrix rubra sp. nov., and Geothrix limicola sp. nov., six novel members of Acidobacteriota isolated from soils.</title>
        <authorList>
            <person name="Itoh H."/>
            <person name="Sugisawa Y."/>
            <person name="Mise K."/>
            <person name="Xu Z."/>
            <person name="Kuniyasu M."/>
            <person name="Ushijima N."/>
            <person name="Kawano K."/>
            <person name="Kobayashi E."/>
            <person name="Shiratori Y."/>
            <person name="Masuda Y."/>
            <person name="Senoo K."/>
        </authorList>
    </citation>
    <scope>NUCLEOTIDE SEQUENCE [LARGE SCALE GENOMIC DNA]</scope>
    <source>
        <strain evidence="3">W79</strain>
    </source>
</reference>
<proteinExistence type="predicted"/>
<evidence type="ECO:0000256" key="1">
    <source>
        <dbReference type="SAM" id="MobiDB-lite"/>
    </source>
</evidence>
<dbReference type="AlphaFoldDB" id="A0AA48GRW4"/>
<protein>
    <submittedName>
        <fullName evidence="2">Uncharacterized protein</fullName>
    </submittedName>
</protein>
<feature type="region of interest" description="Disordered" evidence="1">
    <location>
        <begin position="208"/>
        <end position="267"/>
    </location>
</feature>
<dbReference type="Proteomes" id="UP001238179">
    <property type="component" value="Chromosome"/>
</dbReference>
<organism evidence="2 3">
    <name type="scientific">Mesoterricola silvestris</name>
    <dbReference type="NCBI Taxonomy" id="2927979"/>
    <lineage>
        <taxon>Bacteria</taxon>
        <taxon>Pseudomonadati</taxon>
        <taxon>Acidobacteriota</taxon>
        <taxon>Holophagae</taxon>
        <taxon>Holophagales</taxon>
        <taxon>Holophagaceae</taxon>
        <taxon>Mesoterricola</taxon>
    </lineage>
</organism>
<accession>A0AA48GRW4</accession>
<sequence>MGFTLLKLHKVDDHGECTCGPWSGTRLKNESMRRQYRRDGIVQPCGNAGKHPIRSAKSSVVKTVEEVEQHLEEGGSIGLCIRIDGLPTAPIPLIVWDCDRPGSYEWLQKRGIVSDLEVWGKRGQHIYGVLAEGVPALRSDTYSLNPGKNQPTSEERPGIDIKVSGLVVTPYSPNKRLWFKGEDISESPTQVEAIFGSLDSLMENLPRFDPREQVPGMRPFEEPEEESTDSQEGVTDFPEENRRKKRTLRVPSAHRPSPEEVEGVLKGSPYHQRKRLAGNFLRRTIAIETRHDANTFRVVCTLLKHYFLSEVDAVSLLLKLYEPRHVDADGVRKPLEEQDLNRLVIRVSEGSYSDPIPPIEDPEELAAIRNLLALNRKKRDARSNRRKQLRTKQAEQEDFSAIGRFLAEVGGSPDETGKRVSSAQLFQECNAWLKVHYFGTTVTKKRFGDALTALGYQRKRVRVGAGMVQMVLGIPFEPWMNVG</sequence>
<keyword evidence="3" id="KW-1185">Reference proteome</keyword>
<evidence type="ECO:0000313" key="3">
    <source>
        <dbReference type="Proteomes" id="UP001238179"/>
    </source>
</evidence>
<dbReference type="KEGG" id="msil:METEAL_37190"/>
<name>A0AA48GRW4_9BACT</name>
<dbReference type="EMBL" id="AP027080">
    <property type="protein sequence ID" value="BDU74545.1"/>
    <property type="molecule type" value="Genomic_DNA"/>
</dbReference>
<evidence type="ECO:0000313" key="2">
    <source>
        <dbReference type="EMBL" id="BDU74545.1"/>
    </source>
</evidence>
<gene>
    <name evidence="2" type="ORF">METEAL_37190</name>
</gene>